<dbReference type="PANTHER" id="PTHR33307:SF6">
    <property type="entry name" value="ALPHA-RHAMNOSIDASE (EUROFUNG)-RELATED"/>
    <property type="match status" value="1"/>
</dbReference>
<evidence type="ECO:0000256" key="3">
    <source>
        <dbReference type="ARBA" id="ARBA00022801"/>
    </source>
</evidence>
<dbReference type="InterPro" id="IPR035398">
    <property type="entry name" value="Bac_rhamnosid_C"/>
</dbReference>
<sequence>MTTTITPARLRCEYLDNPSGIDTTQPRLSWQLEATSPEQRSLKQTAYQILVSSTEPGLAQGQGDLWDSGKVSSQQSSQILYAGSALTSGQQCWWQVRVWDARDEASDFSASARWEMGLLNDGDWQGKWIGLQSSMPAYDAVDVEPMQKLPGLQSSPYLRTIATLPRAVRKARLYVTAKGVYEVHINGQRVGDAYFAPGWTDYQQRIQYQTYDITTQLQQGENSVAAILGTGWYCGHVGFGMGGQNSNYQHYGSAPRLLLQMQIEYTDGNSQTIVSDENWQGALGPIVYSDFLAGETYDARHELGDWGQPTFQPDGRWQPVLVEERDTAVQLVAEPDQPIRVTQTLTPQSVTEISPGVFIYDMGQNMVGWVRLQVAGEAGTRVQLRFVEMLNPDGTIYATNLRSARQTDTYILKGQGQEVFEPHFTFHGFRYVEISGYPGQPTLDALTGMVAHSDTPPTGSFECSNPMVNQLQKNIVWGQRGNFISVPTDCPQRDERLGWMGDAQIFVRTACYNMDVAAFFTKWMRDVVDAQAPDGGFPDVAPRVVLKTNGAPAWGDAGIIVPWTIYQMYGDTRILEEHYDAMARWLAYLHEANPELLWKNKRHNDFGDWLSIEADTPKEVLATAYFGYDALLMSHIARALGREEDAEKYQRLFKGIGEAFTRAYVDEEGHISGGTQTCYVVALQMQLLPEHLRPLAARHLVKEIEKKNGHLSTGFVGVGYLCPVLTNSGYSEVAFQLLKNDTFPSWGYSIKHGATTIWERWDGWTTDKGFQDPGMNSFNHYSLGSVGQWLFQYVAGISTDQQRPGYQHIQLRPYPGDDLTYAKAEFMSIHGRIASAWQKEGGALTFTVTIPANTTATIALPATGDTQILEGGTPAEEADGVTFVQEEEERRLFELGSGTYSFRVRAS</sequence>
<dbReference type="PIRSF" id="PIRSF010631">
    <property type="entry name" value="A-rhamnsds"/>
    <property type="match status" value="1"/>
</dbReference>
<dbReference type="Pfam" id="PF08531">
    <property type="entry name" value="Bac_rhamnosid_N"/>
    <property type="match status" value="1"/>
</dbReference>
<feature type="domain" description="Alpha-L-rhamnosidase C-terminal" evidence="7">
    <location>
        <begin position="796"/>
        <end position="868"/>
    </location>
</feature>
<dbReference type="InterPro" id="IPR013783">
    <property type="entry name" value="Ig-like_fold"/>
</dbReference>
<keyword evidence="9" id="KW-1185">Reference proteome</keyword>
<feature type="domain" description="Alpha-L-rhamnosidase six-hairpin glycosidase" evidence="6">
    <location>
        <begin position="458"/>
        <end position="794"/>
    </location>
</feature>
<proteinExistence type="predicted"/>
<dbReference type="Gene3D" id="1.50.10.10">
    <property type="match status" value="1"/>
</dbReference>
<evidence type="ECO:0000259" key="4">
    <source>
        <dbReference type="Pfam" id="PF05592"/>
    </source>
</evidence>
<dbReference type="Pfam" id="PF17390">
    <property type="entry name" value="Bac_rhamnosid_C"/>
    <property type="match status" value="1"/>
</dbReference>
<name>A0ABQ6FUN6_9CHLR</name>
<dbReference type="Gene3D" id="2.60.120.260">
    <property type="entry name" value="Galactose-binding domain-like"/>
    <property type="match status" value="2"/>
</dbReference>
<dbReference type="InterPro" id="IPR008902">
    <property type="entry name" value="Rhamnosid_concanavalin"/>
</dbReference>
<dbReference type="InterPro" id="IPR013737">
    <property type="entry name" value="Bac_rhamnosid_N"/>
</dbReference>
<comment type="catalytic activity">
    <reaction evidence="1">
        <text>Hydrolysis of terminal non-reducing alpha-L-rhamnose residues in alpha-L-rhamnosides.</text>
        <dbReference type="EC" id="3.2.1.40"/>
    </reaction>
</comment>
<gene>
    <name evidence="8" type="ORF">KDH_48050</name>
</gene>
<keyword evidence="3" id="KW-0378">Hydrolase</keyword>
<evidence type="ECO:0000313" key="9">
    <source>
        <dbReference type="Proteomes" id="UP001344906"/>
    </source>
</evidence>
<dbReference type="InterPro" id="IPR016007">
    <property type="entry name" value="Alpha_rhamnosid"/>
</dbReference>
<evidence type="ECO:0000259" key="7">
    <source>
        <dbReference type="Pfam" id="PF17390"/>
    </source>
</evidence>
<dbReference type="Gene3D" id="2.60.420.10">
    <property type="entry name" value="Maltose phosphorylase, domain 3"/>
    <property type="match status" value="1"/>
</dbReference>
<feature type="domain" description="Alpha-L-rhamnosidase concanavalin-like" evidence="4">
    <location>
        <begin position="352"/>
        <end position="452"/>
    </location>
</feature>
<dbReference type="InterPro" id="IPR035396">
    <property type="entry name" value="Bac_rhamnosid6H"/>
</dbReference>
<evidence type="ECO:0000256" key="2">
    <source>
        <dbReference type="ARBA" id="ARBA00012652"/>
    </source>
</evidence>
<dbReference type="Gene3D" id="2.60.40.10">
    <property type="entry name" value="Immunoglobulins"/>
    <property type="match status" value="1"/>
</dbReference>
<dbReference type="RefSeq" id="WP_338254047.1">
    <property type="nucleotide sequence ID" value="NZ_BSRI01000002.1"/>
</dbReference>
<evidence type="ECO:0000256" key="1">
    <source>
        <dbReference type="ARBA" id="ARBA00001445"/>
    </source>
</evidence>
<organism evidence="8 9">
    <name type="scientific">Dictyobacter halimunensis</name>
    <dbReference type="NCBI Taxonomy" id="3026934"/>
    <lineage>
        <taxon>Bacteria</taxon>
        <taxon>Bacillati</taxon>
        <taxon>Chloroflexota</taxon>
        <taxon>Ktedonobacteria</taxon>
        <taxon>Ktedonobacterales</taxon>
        <taxon>Dictyobacteraceae</taxon>
        <taxon>Dictyobacter</taxon>
    </lineage>
</organism>
<dbReference type="Proteomes" id="UP001344906">
    <property type="component" value="Unassembled WGS sequence"/>
</dbReference>
<protein>
    <recommendedName>
        <fullName evidence="2">alpha-L-rhamnosidase</fullName>
        <ecNumber evidence="2">3.2.1.40</ecNumber>
    </recommendedName>
</protein>
<evidence type="ECO:0000259" key="6">
    <source>
        <dbReference type="Pfam" id="PF17389"/>
    </source>
</evidence>
<dbReference type="Pfam" id="PF05592">
    <property type="entry name" value="Bac_rhamnosid"/>
    <property type="match status" value="1"/>
</dbReference>
<dbReference type="InterPro" id="IPR008928">
    <property type="entry name" value="6-hairpin_glycosidase_sf"/>
</dbReference>
<dbReference type="EMBL" id="BSRI01000002">
    <property type="protein sequence ID" value="GLV57971.1"/>
    <property type="molecule type" value="Genomic_DNA"/>
</dbReference>
<dbReference type="EC" id="3.2.1.40" evidence="2"/>
<reference evidence="8 9" key="1">
    <citation type="submission" date="2023-02" db="EMBL/GenBank/DDBJ databases">
        <title>Dictyobacter halimunensis sp. nov., a new member of the class Ktedonobacteria from forest soil in a geothermal area.</title>
        <authorList>
            <person name="Rachmania M.K."/>
            <person name="Ningsih F."/>
            <person name="Sakai Y."/>
            <person name="Yabe S."/>
            <person name="Yokota A."/>
            <person name="Sjamsuridzal W."/>
        </authorList>
    </citation>
    <scope>NUCLEOTIDE SEQUENCE [LARGE SCALE GENOMIC DNA]</scope>
    <source>
        <strain evidence="8 9">S3.2.2.5</strain>
    </source>
</reference>
<comment type="caution">
    <text evidence="8">The sequence shown here is derived from an EMBL/GenBank/DDBJ whole genome shotgun (WGS) entry which is preliminary data.</text>
</comment>
<accession>A0ABQ6FUN6</accession>
<evidence type="ECO:0000259" key="5">
    <source>
        <dbReference type="Pfam" id="PF08531"/>
    </source>
</evidence>
<feature type="domain" description="Bacterial alpha-L-rhamnosidase N-terminal" evidence="5">
    <location>
        <begin position="167"/>
        <end position="343"/>
    </location>
</feature>
<dbReference type="SUPFAM" id="SSF48208">
    <property type="entry name" value="Six-hairpin glycosidases"/>
    <property type="match status" value="1"/>
</dbReference>
<dbReference type="PANTHER" id="PTHR33307">
    <property type="entry name" value="ALPHA-RHAMNOSIDASE (EUROFUNG)"/>
    <property type="match status" value="1"/>
</dbReference>
<evidence type="ECO:0000313" key="8">
    <source>
        <dbReference type="EMBL" id="GLV57971.1"/>
    </source>
</evidence>
<dbReference type="InterPro" id="IPR012341">
    <property type="entry name" value="6hp_glycosidase-like_sf"/>
</dbReference>
<dbReference type="Pfam" id="PF25788">
    <property type="entry name" value="Ig_Rha78A_N"/>
    <property type="match status" value="1"/>
</dbReference>
<dbReference type="Pfam" id="PF17389">
    <property type="entry name" value="Bac_rhamnosid6H"/>
    <property type="match status" value="1"/>
</dbReference>